<organism evidence="1 2">
    <name type="scientific">Absidia repens</name>
    <dbReference type="NCBI Taxonomy" id="90262"/>
    <lineage>
        <taxon>Eukaryota</taxon>
        <taxon>Fungi</taxon>
        <taxon>Fungi incertae sedis</taxon>
        <taxon>Mucoromycota</taxon>
        <taxon>Mucoromycotina</taxon>
        <taxon>Mucoromycetes</taxon>
        <taxon>Mucorales</taxon>
        <taxon>Cunninghamellaceae</taxon>
        <taxon>Absidia</taxon>
    </lineage>
</organism>
<comment type="caution">
    <text evidence="1">The sequence shown here is derived from an EMBL/GenBank/DDBJ whole genome shotgun (WGS) entry which is preliminary data.</text>
</comment>
<keyword evidence="2" id="KW-1185">Reference proteome</keyword>
<evidence type="ECO:0000313" key="1">
    <source>
        <dbReference type="EMBL" id="ORZ17027.1"/>
    </source>
</evidence>
<protein>
    <submittedName>
        <fullName evidence="1">Uncharacterized protein</fullName>
    </submittedName>
</protein>
<sequence>MYRKLMGKSDGLFNVMTLTKQSSNLISSIHFKRLLIKLLTNALDTSRVTHGNKTDRLRIPLEKYHLLRTFLLVFIQFKRLLIKLLTNALDTSRVTHGNKTDRLRIPLEKYHLLRTFLLVFIQVWTSQNRLAVSLLQKMFRLILMSTSIFADVGVGLSAYKRDICTFLTSMIKGFPLKLRFLHVLPGKTFYRYHTLYRYERGQWKISGSYHKEFILKQSALSNQSALSI</sequence>
<accession>A0A1X2IJQ4</accession>
<proteinExistence type="predicted"/>
<evidence type="ECO:0000313" key="2">
    <source>
        <dbReference type="Proteomes" id="UP000193560"/>
    </source>
</evidence>
<gene>
    <name evidence="1" type="ORF">BCR42DRAFT_490962</name>
</gene>
<reference evidence="1 2" key="1">
    <citation type="submission" date="2016-07" db="EMBL/GenBank/DDBJ databases">
        <title>Pervasive Adenine N6-methylation of Active Genes in Fungi.</title>
        <authorList>
            <consortium name="DOE Joint Genome Institute"/>
            <person name="Mondo S.J."/>
            <person name="Dannebaum R.O."/>
            <person name="Kuo R.C."/>
            <person name="Labutti K."/>
            <person name="Haridas S."/>
            <person name="Kuo A."/>
            <person name="Salamov A."/>
            <person name="Ahrendt S.R."/>
            <person name="Lipzen A."/>
            <person name="Sullivan W."/>
            <person name="Andreopoulos W.B."/>
            <person name="Clum A."/>
            <person name="Lindquist E."/>
            <person name="Daum C."/>
            <person name="Ramamoorthy G.K."/>
            <person name="Gryganskyi A."/>
            <person name="Culley D."/>
            <person name="Magnuson J.K."/>
            <person name="James T.Y."/>
            <person name="O'Malley M.A."/>
            <person name="Stajich J.E."/>
            <person name="Spatafora J.W."/>
            <person name="Visel A."/>
            <person name="Grigoriev I.V."/>
        </authorList>
    </citation>
    <scope>NUCLEOTIDE SEQUENCE [LARGE SCALE GENOMIC DNA]</scope>
    <source>
        <strain evidence="1 2">NRRL 1336</strain>
    </source>
</reference>
<dbReference type="Proteomes" id="UP000193560">
    <property type="component" value="Unassembled WGS sequence"/>
</dbReference>
<dbReference type="AlphaFoldDB" id="A0A1X2IJQ4"/>
<dbReference type="EMBL" id="MCGE01000010">
    <property type="protein sequence ID" value="ORZ17027.1"/>
    <property type="molecule type" value="Genomic_DNA"/>
</dbReference>
<name>A0A1X2IJQ4_9FUNG</name>